<name>A0ACC2JV09_9PEZI</name>
<reference evidence="1" key="1">
    <citation type="submission" date="2022-12" db="EMBL/GenBank/DDBJ databases">
        <title>Genome Sequence of Lasiodiplodia mahajangana.</title>
        <authorList>
            <person name="Buettner E."/>
        </authorList>
    </citation>
    <scope>NUCLEOTIDE SEQUENCE</scope>
    <source>
        <strain evidence="1">VT137</strain>
    </source>
</reference>
<dbReference type="Proteomes" id="UP001153332">
    <property type="component" value="Unassembled WGS sequence"/>
</dbReference>
<protein>
    <submittedName>
        <fullName evidence="1">Uncharacterized protein</fullName>
    </submittedName>
</protein>
<evidence type="ECO:0000313" key="1">
    <source>
        <dbReference type="EMBL" id="KAJ8131331.1"/>
    </source>
</evidence>
<proteinExistence type="predicted"/>
<sequence>MSHQPMIPFAAAAAAATASAILPGLPAAAMEMPSGDLRDTDRRLSTGMVGLPSDIHAMELTYALRGVSMPMLENFVLDQPLRKPRPPSPPELSPRQLPSTVSPPMFNVQNSHHSPQIPGFSKLSAPPGVYSSPIHTTRQVEKPVITPDPIKCGLDTDQANTSRTPINVTSHATPTAPSHSEGVGSKSTLVPPLRPSPYSESSHHTPRWGSSPRPPENHHRHISSTQKQPCQICSRLRHQAQFPGTQGLPMVKAALPPHLTPQLHCHPSYGQHIHPQIIAMPTSNMHQFGSSFAPVMMPINRGPFVPLPSHQQPQSLPHKVTPQQQEKTERDKRSSSKRARGTQSPETNHSEITATNTTATSSPIKPPASLIQPTYRKRSPNLIVDVAETCQERFPFEEVARRHKVPINKVFDVFAAIIQVPLLRCPTDRRRPGRLATARIKEYNRAKKDIQGSRPNEREGNGQEATVGSTDIAQKLGQVELPQGFTLDEQ</sequence>
<keyword evidence="2" id="KW-1185">Reference proteome</keyword>
<gene>
    <name evidence="1" type="ORF">O1611_g2297</name>
</gene>
<comment type="caution">
    <text evidence="1">The sequence shown here is derived from an EMBL/GenBank/DDBJ whole genome shotgun (WGS) entry which is preliminary data.</text>
</comment>
<organism evidence="1 2">
    <name type="scientific">Lasiodiplodia mahajangana</name>
    <dbReference type="NCBI Taxonomy" id="1108764"/>
    <lineage>
        <taxon>Eukaryota</taxon>
        <taxon>Fungi</taxon>
        <taxon>Dikarya</taxon>
        <taxon>Ascomycota</taxon>
        <taxon>Pezizomycotina</taxon>
        <taxon>Dothideomycetes</taxon>
        <taxon>Dothideomycetes incertae sedis</taxon>
        <taxon>Botryosphaeriales</taxon>
        <taxon>Botryosphaeriaceae</taxon>
        <taxon>Lasiodiplodia</taxon>
    </lineage>
</organism>
<accession>A0ACC2JV09</accession>
<evidence type="ECO:0000313" key="2">
    <source>
        <dbReference type="Proteomes" id="UP001153332"/>
    </source>
</evidence>
<dbReference type="EMBL" id="JAPUUL010000311">
    <property type="protein sequence ID" value="KAJ8131331.1"/>
    <property type="molecule type" value="Genomic_DNA"/>
</dbReference>